<reference evidence="8" key="1">
    <citation type="journal article" date="2019" name="Int. J. Syst. Evol. Microbiol.">
        <title>The Global Catalogue of Microorganisms (GCM) 10K type strain sequencing project: providing services to taxonomists for standard genome sequencing and annotation.</title>
        <authorList>
            <consortium name="The Broad Institute Genomics Platform"/>
            <consortium name="The Broad Institute Genome Sequencing Center for Infectious Disease"/>
            <person name="Wu L."/>
            <person name="Ma J."/>
        </authorList>
    </citation>
    <scope>NUCLEOTIDE SEQUENCE [LARGE SCALE GENOMIC DNA]</scope>
    <source>
        <strain evidence="8">CGMCC 4.7682</strain>
    </source>
</reference>
<feature type="transmembrane region" description="Helical" evidence="6">
    <location>
        <begin position="251"/>
        <end position="268"/>
    </location>
</feature>
<sequence length="406" mass="41943">MSTGPAGRLPLRLFLAGTLSSRIGDTADLVALNWYVVEQTGSATALATVNVVRLAPILLFTAPAGWLADRYDQRRLLAGLRVALFVSTLCLAWIVTTGGPLWLVCAMVFARASAGSAEPVLRQTLLPLLRDQRPLTAVIAMHSACLNAAMILGPAVGALVLAVSSVPTAFWFNAFCTLVALCCLTILPESAPPEPSASDPPTDSVWHLLRRNPAMRRQIALAMGPMLFAFPYTAMMPLLSKDLFDGDGSTAALLLTCGAAGALAASTTMSRRPPANPARLAAIGAVLLGCALLVLLVPSGFTGSPAAVGAGATMVVVGLVGQCYRTANRAALQATAPGNLLGRIMGIASTDRAMIPVGTAVLGPIAELAGTRAMLAFMGLGCVVTTLLTIRIYRAPPQPEPGLAPG</sequence>
<feature type="transmembrane region" description="Helical" evidence="6">
    <location>
        <begin position="76"/>
        <end position="95"/>
    </location>
</feature>
<dbReference type="PANTHER" id="PTHR23513">
    <property type="entry name" value="INTEGRAL MEMBRANE EFFLUX PROTEIN-RELATED"/>
    <property type="match status" value="1"/>
</dbReference>
<feature type="transmembrane region" description="Helical" evidence="6">
    <location>
        <begin position="307"/>
        <end position="324"/>
    </location>
</feature>
<dbReference type="Gene3D" id="1.20.1250.20">
    <property type="entry name" value="MFS general substrate transporter like domains"/>
    <property type="match status" value="1"/>
</dbReference>
<evidence type="ECO:0000256" key="6">
    <source>
        <dbReference type="SAM" id="Phobius"/>
    </source>
</evidence>
<dbReference type="SUPFAM" id="SSF103473">
    <property type="entry name" value="MFS general substrate transporter"/>
    <property type="match status" value="1"/>
</dbReference>
<evidence type="ECO:0000256" key="4">
    <source>
        <dbReference type="ARBA" id="ARBA00022989"/>
    </source>
</evidence>
<evidence type="ECO:0000256" key="1">
    <source>
        <dbReference type="ARBA" id="ARBA00004651"/>
    </source>
</evidence>
<feature type="transmembrane region" description="Helical" evidence="6">
    <location>
        <begin position="373"/>
        <end position="393"/>
    </location>
</feature>
<feature type="transmembrane region" description="Helical" evidence="6">
    <location>
        <begin position="280"/>
        <end position="301"/>
    </location>
</feature>
<gene>
    <name evidence="7" type="ORF">ACFORO_05495</name>
</gene>
<evidence type="ECO:0000313" key="8">
    <source>
        <dbReference type="Proteomes" id="UP001595764"/>
    </source>
</evidence>
<keyword evidence="3 6" id="KW-0812">Transmembrane</keyword>
<dbReference type="Pfam" id="PF07690">
    <property type="entry name" value="MFS_1"/>
    <property type="match status" value="1"/>
</dbReference>
<accession>A0ABV7Q8K5</accession>
<dbReference type="CDD" id="cd06173">
    <property type="entry name" value="MFS_MefA_like"/>
    <property type="match status" value="1"/>
</dbReference>
<organism evidence="7 8">
    <name type="scientific">Amycolatopsis halotolerans</name>
    <dbReference type="NCBI Taxonomy" id="330083"/>
    <lineage>
        <taxon>Bacteria</taxon>
        <taxon>Bacillati</taxon>
        <taxon>Actinomycetota</taxon>
        <taxon>Actinomycetes</taxon>
        <taxon>Pseudonocardiales</taxon>
        <taxon>Pseudonocardiaceae</taxon>
        <taxon>Amycolatopsis</taxon>
    </lineage>
</organism>
<name>A0ABV7Q8K5_9PSEU</name>
<dbReference type="Proteomes" id="UP001595764">
    <property type="component" value="Unassembled WGS sequence"/>
</dbReference>
<dbReference type="InterPro" id="IPR036259">
    <property type="entry name" value="MFS_trans_sf"/>
</dbReference>
<protein>
    <submittedName>
        <fullName evidence="7">MFS transporter</fullName>
    </submittedName>
</protein>
<keyword evidence="8" id="KW-1185">Reference proteome</keyword>
<dbReference type="PANTHER" id="PTHR23513:SF11">
    <property type="entry name" value="STAPHYLOFERRIN A TRANSPORTER"/>
    <property type="match status" value="1"/>
</dbReference>
<evidence type="ECO:0000256" key="3">
    <source>
        <dbReference type="ARBA" id="ARBA00022692"/>
    </source>
</evidence>
<dbReference type="EMBL" id="JBHRWI010000006">
    <property type="protein sequence ID" value="MFC3509607.1"/>
    <property type="molecule type" value="Genomic_DNA"/>
</dbReference>
<keyword evidence="4 6" id="KW-1133">Transmembrane helix</keyword>
<feature type="transmembrane region" description="Helical" evidence="6">
    <location>
        <begin position="219"/>
        <end position="239"/>
    </location>
</feature>
<evidence type="ECO:0000313" key="7">
    <source>
        <dbReference type="EMBL" id="MFC3509607.1"/>
    </source>
</evidence>
<feature type="transmembrane region" description="Helical" evidence="6">
    <location>
        <begin position="138"/>
        <end position="163"/>
    </location>
</feature>
<proteinExistence type="predicted"/>
<comment type="subcellular location">
    <subcellularLocation>
        <location evidence="1">Cell membrane</location>
        <topology evidence="1">Multi-pass membrane protein</topology>
    </subcellularLocation>
</comment>
<comment type="caution">
    <text evidence="7">The sequence shown here is derived from an EMBL/GenBank/DDBJ whole genome shotgun (WGS) entry which is preliminary data.</text>
</comment>
<evidence type="ECO:0000256" key="5">
    <source>
        <dbReference type="ARBA" id="ARBA00023136"/>
    </source>
</evidence>
<evidence type="ECO:0000256" key="2">
    <source>
        <dbReference type="ARBA" id="ARBA00022475"/>
    </source>
</evidence>
<dbReference type="RefSeq" id="WP_377867600.1">
    <property type="nucleotide sequence ID" value="NZ_JBHMAY010000001.1"/>
</dbReference>
<keyword evidence="5 6" id="KW-0472">Membrane</keyword>
<dbReference type="InterPro" id="IPR011701">
    <property type="entry name" value="MFS"/>
</dbReference>
<keyword evidence="2" id="KW-1003">Cell membrane</keyword>